<comment type="caution">
    <text evidence="2">The sequence shown here is derived from an EMBL/GenBank/DDBJ whole genome shotgun (WGS) entry which is preliminary data.</text>
</comment>
<feature type="compositionally biased region" description="Low complexity" evidence="1">
    <location>
        <begin position="296"/>
        <end position="309"/>
    </location>
</feature>
<feature type="compositionally biased region" description="Low complexity" evidence="1">
    <location>
        <begin position="200"/>
        <end position="264"/>
    </location>
</feature>
<gene>
    <name evidence="2" type="ORF">PMAYCL1PPCAC_29590</name>
</gene>
<feature type="region of interest" description="Disordered" evidence="1">
    <location>
        <begin position="64"/>
        <end position="87"/>
    </location>
</feature>
<name>A0AAN5DC18_9BILA</name>
<feature type="compositionally biased region" description="Basic and acidic residues" evidence="1">
    <location>
        <begin position="149"/>
        <end position="160"/>
    </location>
</feature>
<feature type="compositionally biased region" description="Low complexity" evidence="1">
    <location>
        <begin position="377"/>
        <end position="395"/>
    </location>
</feature>
<dbReference type="AlphaFoldDB" id="A0AAN5DC18"/>
<dbReference type="Proteomes" id="UP001328107">
    <property type="component" value="Unassembled WGS sequence"/>
</dbReference>
<dbReference type="EMBL" id="BTRK01000006">
    <property type="protein sequence ID" value="GMR59395.1"/>
    <property type="molecule type" value="Genomic_DNA"/>
</dbReference>
<feature type="compositionally biased region" description="Low complexity" evidence="1">
    <location>
        <begin position="448"/>
        <end position="467"/>
    </location>
</feature>
<evidence type="ECO:0000313" key="2">
    <source>
        <dbReference type="EMBL" id="GMR59395.1"/>
    </source>
</evidence>
<feature type="compositionally biased region" description="Low complexity" evidence="1">
    <location>
        <begin position="316"/>
        <end position="349"/>
    </location>
</feature>
<protein>
    <submittedName>
        <fullName evidence="2">Uncharacterized protein</fullName>
    </submittedName>
</protein>
<organism evidence="2 3">
    <name type="scientific">Pristionchus mayeri</name>
    <dbReference type="NCBI Taxonomy" id="1317129"/>
    <lineage>
        <taxon>Eukaryota</taxon>
        <taxon>Metazoa</taxon>
        <taxon>Ecdysozoa</taxon>
        <taxon>Nematoda</taxon>
        <taxon>Chromadorea</taxon>
        <taxon>Rhabditida</taxon>
        <taxon>Rhabditina</taxon>
        <taxon>Diplogasteromorpha</taxon>
        <taxon>Diplogasteroidea</taxon>
        <taxon>Neodiplogasteridae</taxon>
        <taxon>Pristionchus</taxon>
    </lineage>
</organism>
<sequence length="793" mass="84061">SAWEAANGSSSEEEEEDEEVVVAPRRQGGMFRVANTATPQNAPTPPVNPAAAKSAVLSEIKGMAGERQAHEEVVTEAASTEKTDAEKKALEARQQLLAAQNAAKAAQAAAIQQAALKAASNQSQQASNQAAEAEAEMRAKQAQAQAMAEAEKKKAEERVAAQRAAQQEALAKAQEAAKKAQADALAKAQAAKQEAEARAKAQQAASQQQKPAAAAAAPPSTQQQTLQQAQLQQQNREQAEAQARAAQAKAQAEAQARAMQAKAQAEADAKARAVASQQQKTAAPAKPAAAAPPPAAAAAKIAAPAKPAAAAPPPAAKTAAPASTPAKTATPAAAANGAAKTGVATANGAPKTMQQAKAVPQVGISLQRMGQEISRVPVQTTRTAQPPPAAETAAPKAPPAQTPPSSIQSVTGQSKGQMTRGNVAFDAQSASNATPVPLGHTQLKTPGKVVVPQLQQPEQQKAPAEKPGQTTLKQTAKVTEEVLGNEQIRTISNTSANRPTMRADGVAGRFVEQQDTPLPLQSVSRGSTLEGAKRWEEERAREAELNNMGQGEVPGGVRLNDDSCWQTQRRVPVEVNAPQIGKIAIPELKETHETQPTVIVRKPAGYEKVKWNEFPEEIQPERQSVPRTKAQEWIPVNNEVSEITRTGFASGKVNKVWPPLAEEIIKDAGEVNRVRCGDDMGWIQQEQQEVIKSVPRTSRISRAWPPPEDERIGGGVQTSHMPVVQWPPPEFEQIEQEKIEVLAKHIPTRKVDRQWPPPPPQYYIPGNENAEAEQSSSAVTTTTTTTTRVVRAM</sequence>
<feature type="compositionally biased region" description="Acidic residues" evidence="1">
    <location>
        <begin position="11"/>
        <end position="20"/>
    </location>
</feature>
<evidence type="ECO:0000256" key="1">
    <source>
        <dbReference type="SAM" id="MobiDB-lite"/>
    </source>
</evidence>
<feature type="region of interest" description="Disordered" evidence="1">
    <location>
        <begin position="1"/>
        <end position="27"/>
    </location>
</feature>
<feature type="compositionally biased region" description="Low complexity" evidence="1">
    <location>
        <begin position="272"/>
        <end position="289"/>
    </location>
</feature>
<proteinExistence type="predicted"/>
<feature type="compositionally biased region" description="Basic and acidic residues" evidence="1">
    <location>
        <begin position="67"/>
        <end position="87"/>
    </location>
</feature>
<feature type="compositionally biased region" description="Low complexity" evidence="1">
    <location>
        <begin position="182"/>
        <end position="192"/>
    </location>
</feature>
<reference evidence="3" key="1">
    <citation type="submission" date="2022-10" db="EMBL/GenBank/DDBJ databases">
        <title>Genome assembly of Pristionchus species.</title>
        <authorList>
            <person name="Yoshida K."/>
            <person name="Sommer R.J."/>
        </authorList>
    </citation>
    <scope>NUCLEOTIDE SEQUENCE [LARGE SCALE GENOMIC DNA]</scope>
    <source>
        <strain evidence="3">RS5460</strain>
    </source>
</reference>
<feature type="compositionally biased region" description="Low complexity" evidence="1">
    <location>
        <begin position="112"/>
        <end position="132"/>
    </location>
</feature>
<feature type="region of interest" description="Disordered" evidence="1">
    <location>
        <begin position="767"/>
        <end position="793"/>
    </location>
</feature>
<keyword evidence="3" id="KW-1185">Reference proteome</keyword>
<feature type="non-terminal residue" evidence="2">
    <location>
        <position position="1"/>
    </location>
</feature>
<feature type="region of interest" description="Disordered" evidence="1">
    <location>
        <begin position="112"/>
        <end position="471"/>
    </location>
</feature>
<evidence type="ECO:0000313" key="3">
    <source>
        <dbReference type="Proteomes" id="UP001328107"/>
    </source>
</evidence>
<feature type="compositionally biased region" description="Low complexity" evidence="1">
    <location>
        <begin position="161"/>
        <end position="174"/>
    </location>
</feature>
<feature type="compositionally biased region" description="Polar residues" evidence="1">
    <location>
        <begin position="405"/>
        <end position="420"/>
    </location>
</feature>
<accession>A0AAN5DC18</accession>